<sequence>MRRIFVILLIFNCCNNLKEHRINRDFQKIEINSKSNNTNEITDSDYYNFFNDVLKEKSLIRNNSVVFPDLKTDSEYWKEYFNIIDSGY</sequence>
<organism evidence="1 2">
    <name type="scientific">Marixanthomonas spongiae</name>
    <dbReference type="NCBI Taxonomy" id="2174845"/>
    <lineage>
        <taxon>Bacteria</taxon>
        <taxon>Pseudomonadati</taxon>
        <taxon>Bacteroidota</taxon>
        <taxon>Flavobacteriia</taxon>
        <taxon>Flavobacteriales</taxon>
        <taxon>Flavobacteriaceae</taxon>
        <taxon>Marixanthomonas</taxon>
    </lineage>
</organism>
<dbReference type="AlphaFoldDB" id="A0A2U0HYG6"/>
<dbReference type="Proteomes" id="UP000245962">
    <property type="component" value="Unassembled WGS sequence"/>
</dbReference>
<evidence type="ECO:0000313" key="2">
    <source>
        <dbReference type="Proteomes" id="UP000245962"/>
    </source>
</evidence>
<gene>
    <name evidence="1" type="ORF">DDV96_12200</name>
</gene>
<protein>
    <submittedName>
        <fullName evidence="1">Uncharacterized protein</fullName>
    </submittedName>
</protein>
<evidence type="ECO:0000313" key="1">
    <source>
        <dbReference type="EMBL" id="PVW13905.1"/>
    </source>
</evidence>
<keyword evidence="2" id="KW-1185">Reference proteome</keyword>
<reference evidence="1 2" key="1">
    <citation type="submission" date="2018-04" db="EMBL/GenBank/DDBJ databases">
        <title>Marixanthomonas spongiae HN-E44 sp. nov., isolated from a marine sponge.</title>
        <authorList>
            <person name="Luo L."/>
            <person name="Zhuang L."/>
        </authorList>
    </citation>
    <scope>NUCLEOTIDE SEQUENCE [LARGE SCALE GENOMIC DNA]</scope>
    <source>
        <strain evidence="1 2">HN-E44</strain>
    </source>
</reference>
<proteinExistence type="predicted"/>
<dbReference type="EMBL" id="QEHR01000007">
    <property type="protein sequence ID" value="PVW13905.1"/>
    <property type="molecule type" value="Genomic_DNA"/>
</dbReference>
<accession>A0A2U0HYG6</accession>
<name>A0A2U0HYG6_9FLAO</name>
<comment type="caution">
    <text evidence="1">The sequence shown here is derived from an EMBL/GenBank/DDBJ whole genome shotgun (WGS) entry which is preliminary data.</text>
</comment>